<evidence type="ECO:0000259" key="2">
    <source>
        <dbReference type="PROSITE" id="PS50006"/>
    </source>
</evidence>
<keyword evidence="1" id="KW-0472">Membrane</keyword>
<dbReference type="PANTHER" id="PTHR23308">
    <property type="entry name" value="NUCLEAR INHIBITOR OF PROTEIN PHOSPHATASE-1"/>
    <property type="match status" value="1"/>
</dbReference>
<keyword evidence="1" id="KW-0812">Transmembrane</keyword>
<gene>
    <name evidence="3" type="ORF">E4582_06890</name>
</gene>
<protein>
    <submittedName>
        <fullName evidence="3">FHA domain-containing protein</fullName>
    </submittedName>
</protein>
<accession>A0A4Z1R4T9</accession>
<keyword evidence="4" id="KW-1185">Reference proteome</keyword>
<evidence type="ECO:0000313" key="3">
    <source>
        <dbReference type="EMBL" id="TKS54510.1"/>
    </source>
</evidence>
<sequence>MSSQALKLVFPGGEHPQVLLSPGRNRIGSSVDNSIVIDRPGVRPEHCELQVNLHGVMLRVPDGVAVEVNGRPVEGLIALRPGDVVAFDEVQARLVSLEVAGSAAPAVTGAMPANDDAPAATAIRPATPRYVLRGVSGRTFGRSFPVVGDTVVGRAPECTLRFDEDGLSRMHVRLEPLLDGMRVQDLGSTNGTYVNGRRVQMALARHGDEIGLDRLRFRLLVPGRSEALAEEVAPVARVGRVRWVLAAAALVAMAAIAMVAVA</sequence>
<feature type="domain" description="FHA" evidence="2">
    <location>
        <begin position="150"/>
        <end position="199"/>
    </location>
</feature>
<reference evidence="3 4" key="1">
    <citation type="submission" date="2019-01" db="EMBL/GenBank/DDBJ databases">
        <authorList>
            <person name="Zhang S."/>
        </authorList>
    </citation>
    <scope>NUCLEOTIDE SEQUENCE [LARGE SCALE GENOMIC DNA]</scope>
    <source>
        <strain evidence="3 4">1626</strain>
    </source>
</reference>
<dbReference type="AlphaFoldDB" id="A0A4Z1R4T9"/>
<dbReference type="SMART" id="SM00240">
    <property type="entry name" value="FHA"/>
    <property type="match status" value="2"/>
</dbReference>
<dbReference type="Gene3D" id="2.60.200.20">
    <property type="match status" value="2"/>
</dbReference>
<keyword evidence="1" id="KW-1133">Transmembrane helix</keyword>
<name>A0A4Z1R4T9_9GAMM</name>
<evidence type="ECO:0000313" key="4">
    <source>
        <dbReference type="Proteomes" id="UP000298681"/>
    </source>
</evidence>
<evidence type="ECO:0000256" key="1">
    <source>
        <dbReference type="SAM" id="Phobius"/>
    </source>
</evidence>
<dbReference type="Pfam" id="PF00498">
    <property type="entry name" value="FHA"/>
    <property type="match status" value="2"/>
</dbReference>
<dbReference type="RefSeq" id="WP_134673884.1">
    <property type="nucleotide sequence ID" value="NZ_SPUH01000001.1"/>
</dbReference>
<dbReference type="InterPro" id="IPR000253">
    <property type="entry name" value="FHA_dom"/>
</dbReference>
<dbReference type="PROSITE" id="PS50006">
    <property type="entry name" value="FHA_DOMAIN"/>
    <property type="match status" value="1"/>
</dbReference>
<comment type="caution">
    <text evidence="3">The sequence shown here is derived from an EMBL/GenBank/DDBJ whole genome shotgun (WGS) entry which is preliminary data.</text>
</comment>
<dbReference type="InterPro" id="IPR008984">
    <property type="entry name" value="SMAD_FHA_dom_sf"/>
</dbReference>
<dbReference type="Proteomes" id="UP000298681">
    <property type="component" value="Unassembled WGS sequence"/>
</dbReference>
<feature type="transmembrane region" description="Helical" evidence="1">
    <location>
        <begin position="243"/>
        <end position="261"/>
    </location>
</feature>
<dbReference type="SUPFAM" id="SSF49879">
    <property type="entry name" value="SMAD/FHA domain"/>
    <property type="match status" value="2"/>
</dbReference>
<dbReference type="EMBL" id="SPUH01000001">
    <property type="protein sequence ID" value="TKS54510.1"/>
    <property type="molecule type" value="Genomic_DNA"/>
</dbReference>
<organism evidence="3 4">
    <name type="scientific">Luteimonas yindakuii</name>
    <dbReference type="NCBI Taxonomy" id="2565782"/>
    <lineage>
        <taxon>Bacteria</taxon>
        <taxon>Pseudomonadati</taxon>
        <taxon>Pseudomonadota</taxon>
        <taxon>Gammaproteobacteria</taxon>
        <taxon>Lysobacterales</taxon>
        <taxon>Lysobacteraceae</taxon>
        <taxon>Luteimonas</taxon>
    </lineage>
</organism>
<dbReference type="CDD" id="cd00060">
    <property type="entry name" value="FHA"/>
    <property type="match status" value="2"/>
</dbReference>
<dbReference type="InterPro" id="IPR050923">
    <property type="entry name" value="Cell_Proc_Reg/RNA_Proc"/>
</dbReference>
<proteinExistence type="predicted"/>